<dbReference type="Proteomes" id="UP000070175">
    <property type="component" value="Unassembled WGS sequence"/>
</dbReference>
<evidence type="ECO:0008006" key="3">
    <source>
        <dbReference type="Google" id="ProtNLM"/>
    </source>
</evidence>
<reference evidence="1 2" key="1">
    <citation type="journal article" date="2016" name="Sci. Rep.">
        <title>Metabolic traits of an uncultured archaeal lineage -MSBL1- from brine pools of the Red Sea.</title>
        <authorList>
            <person name="Mwirichia R."/>
            <person name="Alam I."/>
            <person name="Rashid M."/>
            <person name="Vinu M."/>
            <person name="Ba-Alawi W."/>
            <person name="Anthony Kamau A."/>
            <person name="Kamanda Ngugi D."/>
            <person name="Goker M."/>
            <person name="Klenk H.P."/>
            <person name="Bajic V."/>
            <person name="Stingl U."/>
        </authorList>
    </citation>
    <scope>NUCLEOTIDE SEQUENCE [LARGE SCALE GENOMIC DNA]</scope>
    <source>
        <strain evidence="1">SCGC-AAA382N08</strain>
    </source>
</reference>
<gene>
    <name evidence="1" type="ORF">AKJ56_01770</name>
</gene>
<sequence length="109" mass="12889">MVLKNREAVILLGFLEEHNRGAGKTSRRVAKEAVRLRYLDPTVNRRKINAVKTCLYRLRKFEGVVKVLNAKKGKGQTYRYTLTDSGWKYYEWLKEHYRKKTGKFPPEEV</sequence>
<evidence type="ECO:0000313" key="2">
    <source>
        <dbReference type="Proteomes" id="UP000070175"/>
    </source>
</evidence>
<proteinExistence type="predicted"/>
<evidence type="ECO:0000313" key="1">
    <source>
        <dbReference type="EMBL" id="KXB08157.1"/>
    </source>
</evidence>
<comment type="caution">
    <text evidence="1">The sequence shown here is derived from an EMBL/GenBank/DDBJ whole genome shotgun (WGS) entry which is preliminary data.</text>
</comment>
<dbReference type="EMBL" id="LHYJ01000025">
    <property type="protein sequence ID" value="KXB08157.1"/>
    <property type="molecule type" value="Genomic_DNA"/>
</dbReference>
<protein>
    <recommendedName>
        <fullName evidence="3">ArnR1-like winged helix-turn-helix domain-containing protein</fullName>
    </recommendedName>
</protein>
<name>A0A133VP10_9EURY</name>
<keyword evidence="2" id="KW-1185">Reference proteome</keyword>
<dbReference type="AlphaFoldDB" id="A0A133VP10"/>
<organism evidence="1 2">
    <name type="scientific">candidate division MSBL1 archaeon SCGC-AAA382N08</name>
    <dbReference type="NCBI Taxonomy" id="1698285"/>
    <lineage>
        <taxon>Archaea</taxon>
        <taxon>Methanobacteriati</taxon>
        <taxon>Methanobacteriota</taxon>
        <taxon>candidate division MSBL1</taxon>
    </lineage>
</organism>
<accession>A0A133VP10</accession>